<feature type="domain" description="Response regulatory" evidence="3">
    <location>
        <begin position="10"/>
        <end position="127"/>
    </location>
</feature>
<dbReference type="InterPro" id="IPR011006">
    <property type="entry name" value="CheY-like_superfamily"/>
</dbReference>
<evidence type="ECO:0000256" key="1">
    <source>
        <dbReference type="ARBA" id="ARBA00022553"/>
    </source>
</evidence>
<evidence type="ECO:0000313" key="5">
    <source>
        <dbReference type="Proteomes" id="UP000198924"/>
    </source>
</evidence>
<dbReference type="SUPFAM" id="SSF52172">
    <property type="entry name" value="CheY-like"/>
    <property type="match status" value="2"/>
</dbReference>
<evidence type="ECO:0000259" key="3">
    <source>
        <dbReference type="PROSITE" id="PS50110"/>
    </source>
</evidence>
<dbReference type="EMBL" id="FOSH01000004">
    <property type="protein sequence ID" value="SFK05317.1"/>
    <property type="molecule type" value="Genomic_DNA"/>
</dbReference>
<dbReference type="PANTHER" id="PTHR44591:SF3">
    <property type="entry name" value="RESPONSE REGULATORY DOMAIN-CONTAINING PROTEIN"/>
    <property type="match status" value="1"/>
</dbReference>
<proteinExistence type="predicted"/>
<sequence>MALLTANDLSILLVEPSAMQLKLIMRHLNEEGVHKIDGASSGKEALELISKYPPDLVITAMYLPDMTANELIETVLHEHPQLNVSYMLISSEKGHAALEPVRQAGVIAILPKPFDHKDLQRAIRATLDIIDPEEIALESYDVSELSLLVVDDSLTSRNHIMRIFSTMGIQHIDDAENGRLALDKINQNHYDLIVTDLNMPEMDGHELVQYIRNDMGNEAIPIMILTTENNEARLGQVEQAGVSAILNKPFEPNTIREMLFRLLDS</sequence>
<evidence type="ECO:0000256" key="2">
    <source>
        <dbReference type="PROSITE-ProRule" id="PRU00169"/>
    </source>
</evidence>
<feature type="domain" description="Response regulatory" evidence="3">
    <location>
        <begin position="146"/>
        <end position="263"/>
    </location>
</feature>
<dbReference type="InterPro" id="IPR050595">
    <property type="entry name" value="Bact_response_regulator"/>
</dbReference>
<dbReference type="Pfam" id="PF00072">
    <property type="entry name" value="Response_reg"/>
    <property type="match status" value="2"/>
</dbReference>
<dbReference type="PANTHER" id="PTHR44591">
    <property type="entry name" value="STRESS RESPONSE REGULATOR PROTEIN 1"/>
    <property type="match status" value="1"/>
</dbReference>
<dbReference type="PROSITE" id="PS50110">
    <property type="entry name" value="RESPONSE_REGULATORY"/>
    <property type="match status" value="2"/>
</dbReference>
<dbReference type="Gene3D" id="3.40.50.2300">
    <property type="match status" value="2"/>
</dbReference>
<gene>
    <name evidence="4" type="ORF">SAMN04488079_104147</name>
</gene>
<keyword evidence="5" id="KW-1185">Reference proteome</keyword>
<keyword evidence="1 2" id="KW-0597">Phosphoprotein</keyword>
<dbReference type="OrthoDB" id="5700660at2"/>
<reference evidence="5" key="1">
    <citation type="submission" date="2016-10" db="EMBL/GenBank/DDBJ databases">
        <authorList>
            <person name="Varghese N."/>
            <person name="Submissions S."/>
        </authorList>
    </citation>
    <scope>NUCLEOTIDE SEQUENCE [LARGE SCALE GENOMIC DNA]</scope>
    <source>
        <strain evidence="5">DSM 11578</strain>
    </source>
</reference>
<feature type="modified residue" description="4-aspartylphosphate" evidence="2">
    <location>
        <position position="196"/>
    </location>
</feature>
<dbReference type="Proteomes" id="UP000198924">
    <property type="component" value="Unassembled WGS sequence"/>
</dbReference>
<dbReference type="GO" id="GO:0000160">
    <property type="term" value="P:phosphorelay signal transduction system"/>
    <property type="evidence" value="ECO:0007669"/>
    <property type="project" value="InterPro"/>
</dbReference>
<dbReference type="AlphaFoldDB" id="A0A1I3WET9"/>
<dbReference type="InterPro" id="IPR001789">
    <property type="entry name" value="Sig_transdc_resp-reg_receiver"/>
</dbReference>
<name>A0A1I3WET9_9GAMM</name>
<evidence type="ECO:0000313" key="4">
    <source>
        <dbReference type="EMBL" id="SFK05317.1"/>
    </source>
</evidence>
<organism evidence="4 5">
    <name type="scientific">Methylophaga sulfidovorans</name>
    <dbReference type="NCBI Taxonomy" id="45496"/>
    <lineage>
        <taxon>Bacteria</taxon>
        <taxon>Pseudomonadati</taxon>
        <taxon>Pseudomonadota</taxon>
        <taxon>Gammaproteobacteria</taxon>
        <taxon>Thiotrichales</taxon>
        <taxon>Piscirickettsiaceae</taxon>
        <taxon>Methylophaga</taxon>
    </lineage>
</organism>
<accession>A0A1I3WET9</accession>
<protein>
    <submittedName>
        <fullName evidence="4">Two-component system, chemotaxis family, response regulator CheY</fullName>
    </submittedName>
</protein>
<comment type="caution">
    <text evidence="2">Lacks conserved residue(s) required for the propagation of feature annotation.</text>
</comment>
<dbReference type="STRING" id="45496.SAMN04488079_104147"/>
<dbReference type="RefSeq" id="WP_091711992.1">
    <property type="nucleotide sequence ID" value="NZ_FOSH01000004.1"/>
</dbReference>
<dbReference type="SMART" id="SM00448">
    <property type="entry name" value="REC"/>
    <property type="match status" value="2"/>
</dbReference>